<evidence type="ECO:0000313" key="3">
    <source>
        <dbReference type="Proteomes" id="UP000247498"/>
    </source>
</evidence>
<accession>A0A2V0P9V7</accession>
<evidence type="ECO:0000256" key="1">
    <source>
        <dbReference type="SAM" id="MobiDB-lite"/>
    </source>
</evidence>
<organism evidence="2 3">
    <name type="scientific">Raphidocelis subcapitata</name>
    <dbReference type="NCBI Taxonomy" id="307507"/>
    <lineage>
        <taxon>Eukaryota</taxon>
        <taxon>Viridiplantae</taxon>
        <taxon>Chlorophyta</taxon>
        <taxon>core chlorophytes</taxon>
        <taxon>Chlorophyceae</taxon>
        <taxon>CS clade</taxon>
        <taxon>Sphaeropleales</taxon>
        <taxon>Selenastraceae</taxon>
        <taxon>Raphidocelis</taxon>
    </lineage>
</organism>
<feature type="region of interest" description="Disordered" evidence="1">
    <location>
        <begin position="1"/>
        <end position="24"/>
    </location>
</feature>
<evidence type="ECO:0000313" key="2">
    <source>
        <dbReference type="EMBL" id="GBF94640.1"/>
    </source>
</evidence>
<dbReference type="STRING" id="307507.A0A2V0P9V7"/>
<dbReference type="EMBL" id="BDRX01000054">
    <property type="protein sequence ID" value="GBF94640.1"/>
    <property type="molecule type" value="Genomic_DNA"/>
</dbReference>
<dbReference type="InParanoid" id="A0A2V0P9V7"/>
<dbReference type="InterPro" id="IPR025893">
    <property type="entry name" value="Tocopherol_cyclase"/>
</dbReference>
<dbReference type="PANTHER" id="PTHR35309:SF4">
    <property type="entry name" value="TOCOPHEROL CYCLASE"/>
    <property type="match status" value="1"/>
</dbReference>
<dbReference type="Pfam" id="PF14249">
    <property type="entry name" value="Tocopherol_cycl"/>
    <property type="match status" value="1"/>
</dbReference>
<sequence>MMLSRGGGGFAPPAGGRSSRAAQRRGGAAVARHARCRCVRATAAASSSSWAPVPHSGYHFDGSSRRFFEGWYWRVALPDCGQSFAFMFSVEDPGDASSGVRGVGAQVMGIDDGYICQFSRDTGSFWGARNSLELGATFSVAPGAAARGAPRRIVTQSDFDASVEAGFQASATWQQGSIVAMESGAAGAPMSTVPSCSWAFRVTPHYGWGDAGPGAGGGARPGRATAGWLSALAVFEPHWQVLMAYGTAEGWVQWGDKRYELTGAPAYAEKNWGGGFPSKWIWAQCNTFDGMPGLALTAVGARRGLLGVPGLEEDVGMAGIHLPGGKFVELTPWTGDVEWSADAWGRWRLRAAGAGYEAVVDATAEPGAGTVLRAPTATEGLAPRCKDTFFGTLRLRLWQVDSAGRRSASPLVDATSSTAALEVGGGPWWSPWSARADMREPFKSLVKLPIDLGALASAVPQPLRPPGL</sequence>
<dbReference type="Proteomes" id="UP000247498">
    <property type="component" value="Unassembled WGS sequence"/>
</dbReference>
<dbReference type="OrthoDB" id="38968at2759"/>
<name>A0A2V0P9V7_9CHLO</name>
<dbReference type="AlphaFoldDB" id="A0A2V0P9V7"/>
<feature type="compositionally biased region" description="Gly residues" evidence="1">
    <location>
        <begin position="1"/>
        <end position="10"/>
    </location>
</feature>
<feature type="compositionally biased region" description="Low complexity" evidence="1">
    <location>
        <begin position="11"/>
        <end position="24"/>
    </location>
</feature>
<keyword evidence="3" id="KW-1185">Reference proteome</keyword>
<proteinExistence type="predicted"/>
<dbReference type="FunCoup" id="A0A2V0P9V7">
    <property type="interactions" value="282"/>
</dbReference>
<dbReference type="PANTHER" id="PTHR35309">
    <property type="match status" value="1"/>
</dbReference>
<protein>
    <submittedName>
        <fullName evidence="2">Tocopherol cyclase</fullName>
    </submittedName>
</protein>
<dbReference type="GO" id="GO:0009976">
    <property type="term" value="F:tocopherol cyclase activity"/>
    <property type="evidence" value="ECO:0007669"/>
    <property type="project" value="InterPro"/>
</dbReference>
<reference evidence="2 3" key="1">
    <citation type="journal article" date="2018" name="Sci. Rep.">
        <title>Raphidocelis subcapitata (=Pseudokirchneriella subcapitata) provides an insight into genome evolution and environmental adaptations in the Sphaeropleales.</title>
        <authorList>
            <person name="Suzuki S."/>
            <person name="Yamaguchi H."/>
            <person name="Nakajima N."/>
            <person name="Kawachi M."/>
        </authorList>
    </citation>
    <scope>NUCLEOTIDE SEQUENCE [LARGE SCALE GENOMIC DNA]</scope>
    <source>
        <strain evidence="2 3">NIES-35</strain>
    </source>
</reference>
<gene>
    <name evidence="2" type="ORF">Rsub_07376</name>
</gene>
<dbReference type="SUPFAM" id="SSF159245">
    <property type="entry name" value="AttH-like"/>
    <property type="match status" value="1"/>
</dbReference>
<comment type="caution">
    <text evidence="2">The sequence shown here is derived from an EMBL/GenBank/DDBJ whole genome shotgun (WGS) entry which is preliminary data.</text>
</comment>